<evidence type="ECO:0000313" key="3">
    <source>
        <dbReference type="EnsemblPlants" id="KQK97441"/>
    </source>
</evidence>
<dbReference type="Gramene" id="KQK97441">
    <property type="protein sequence ID" value="KQK97441"/>
    <property type="gene ID" value="SETIT_010815mg"/>
</dbReference>
<reference evidence="4" key="1">
    <citation type="journal article" date="2012" name="Nat. Biotechnol.">
        <title>Reference genome sequence of the model plant Setaria.</title>
        <authorList>
            <person name="Bennetzen J.L."/>
            <person name="Schmutz J."/>
            <person name="Wang H."/>
            <person name="Percifield R."/>
            <person name="Hawkins J."/>
            <person name="Pontaroli A.C."/>
            <person name="Estep M."/>
            <person name="Feng L."/>
            <person name="Vaughn J.N."/>
            <person name="Grimwood J."/>
            <person name="Jenkins J."/>
            <person name="Barry K."/>
            <person name="Lindquist E."/>
            <person name="Hellsten U."/>
            <person name="Deshpande S."/>
            <person name="Wang X."/>
            <person name="Wu X."/>
            <person name="Mitros T."/>
            <person name="Triplett J."/>
            <person name="Yang X."/>
            <person name="Ye C.Y."/>
            <person name="Mauro-Herrera M."/>
            <person name="Wang L."/>
            <person name="Li P."/>
            <person name="Sharma M."/>
            <person name="Sharma R."/>
            <person name="Ronald P.C."/>
            <person name="Panaud O."/>
            <person name="Kellogg E.A."/>
            <person name="Brutnell T.P."/>
            <person name="Doust A.N."/>
            <person name="Tuskan G.A."/>
            <person name="Rokhsar D."/>
            <person name="Devos K.M."/>
        </authorList>
    </citation>
    <scope>NUCLEOTIDE SEQUENCE [LARGE SCALE GENOMIC DNA]</scope>
    <source>
        <strain evidence="4">cv. Yugu1</strain>
    </source>
</reference>
<sequence>MTEFLIKLLQLSLMKSIYRSASCSHFKRAQRPNTQNLKILRPGGAGRPLHRVPRGRTAAAPPKSTAEKKGKPLSLFGSMASSSGSGGGAEGGVGEGPTTLDELYQINVVPAELHFKFRKELQGLRVGLNLEFYNLEVNGFEAKIVLKPLDYERKWKFQYKPISGDVQLLSKKIPVTKFLNLQVGIGHNFHMNATGWKWKLSTCLGGDGVSQIRNKSKISMFPGFDLRIGWRAEYVLPEIHGAVGTGEPAFSLNYGRLHASIDRVEAIVTQSDQY</sequence>
<evidence type="ECO:0000313" key="4">
    <source>
        <dbReference type="Proteomes" id="UP000004995"/>
    </source>
</evidence>
<feature type="domain" description="DUF7781" evidence="2">
    <location>
        <begin position="99"/>
        <end position="270"/>
    </location>
</feature>
<organism evidence="3 4">
    <name type="scientific">Setaria italica</name>
    <name type="common">Foxtail millet</name>
    <name type="synonym">Panicum italicum</name>
    <dbReference type="NCBI Taxonomy" id="4555"/>
    <lineage>
        <taxon>Eukaryota</taxon>
        <taxon>Viridiplantae</taxon>
        <taxon>Streptophyta</taxon>
        <taxon>Embryophyta</taxon>
        <taxon>Tracheophyta</taxon>
        <taxon>Spermatophyta</taxon>
        <taxon>Magnoliopsida</taxon>
        <taxon>Liliopsida</taxon>
        <taxon>Poales</taxon>
        <taxon>Poaceae</taxon>
        <taxon>PACMAD clade</taxon>
        <taxon>Panicoideae</taxon>
        <taxon>Panicodae</taxon>
        <taxon>Paniceae</taxon>
        <taxon>Cenchrinae</taxon>
        <taxon>Setaria</taxon>
    </lineage>
</organism>
<dbReference type="InterPro" id="IPR056683">
    <property type="entry name" value="DUF7781"/>
</dbReference>
<keyword evidence="4" id="KW-1185">Reference proteome</keyword>
<dbReference type="Proteomes" id="UP000004995">
    <property type="component" value="Unassembled WGS sequence"/>
</dbReference>
<dbReference type="AlphaFoldDB" id="K3Y9C3"/>
<dbReference type="EMBL" id="AGNK02004363">
    <property type="status" value="NOT_ANNOTATED_CDS"/>
    <property type="molecule type" value="Genomic_DNA"/>
</dbReference>
<proteinExistence type="predicted"/>
<feature type="region of interest" description="Disordered" evidence="1">
    <location>
        <begin position="42"/>
        <end position="73"/>
    </location>
</feature>
<dbReference type="OMA" id="FICEPLH"/>
<dbReference type="eggNOG" id="ENOG502QSND">
    <property type="taxonomic scope" value="Eukaryota"/>
</dbReference>
<protein>
    <recommendedName>
        <fullName evidence="2">DUF7781 domain-containing protein</fullName>
    </recommendedName>
</protein>
<dbReference type="InParanoid" id="K3Y9C3"/>
<evidence type="ECO:0000256" key="1">
    <source>
        <dbReference type="SAM" id="MobiDB-lite"/>
    </source>
</evidence>
<dbReference type="Pfam" id="PF25003">
    <property type="entry name" value="DUF7781"/>
    <property type="match status" value="1"/>
</dbReference>
<name>K3Y9C3_SETIT</name>
<dbReference type="PANTHER" id="PTHR35710:SF1">
    <property type="entry name" value="OBP3-RESPONSIVE PROTEIN 4 (ORG4)"/>
    <property type="match status" value="1"/>
</dbReference>
<dbReference type="EnsemblPlants" id="KQK97441">
    <property type="protein sequence ID" value="KQK97441"/>
    <property type="gene ID" value="SETIT_010815mg"/>
</dbReference>
<dbReference type="STRING" id="4555.K3Y9C3"/>
<accession>K3Y9C3</accession>
<evidence type="ECO:0000259" key="2">
    <source>
        <dbReference type="Pfam" id="PF25003"/>
    </source>
</evidence>
<reference evidence="3" key="2">
    <citation type="submission" date="2018-08" db="UniProtKB">
        <authorList>
            <consortium name="EnsemblPlants"/>
        </authorList>
    </citation>
    <scope>IDENTIFICATION</scope>
    <source>
        <strain evidence="3">Yugu1</strain>
    </source>
</reference>
<dbReference type="PANTHER" id="PTHR35710">
    <property type="entry name" value="OBP3-RESPONSIVE PROTEIN 4 (ORG4)"/>
    <property type="match status" value="1"/>
</dbReference>
<dbReference type="HOGENOM" id="CLU_088761_0_0_1"/>